<reference evidence="2 3" key="1">
    <citation type="submission" date="2023-03" db="EMBL/GenBank/DDBJ databases">
        <title>Genome insight into feeding habits of ladybird beetles.</title>
        <authorList>
            <person name="Li H.-S."/>
            <person name="Huang Y.-H."/>
            <person name="Pang H."/>
        </authorList>
    </citation>
    <scope>NUCLEOTIDE SEQUENCE [LARGE SCALE GENOMIC DNA]</scope>
    <source>
        <strain evidence="2">SYSU_2023b</strain>
        <tissue evidence="2">Whole body</tissue>
    </source>
</reference>
<evidence type="ECO:0000313" key="2">
    <source>
        <dbReference type="EMBL" id="KAK9881346.1"/>
    </source>
</evidence>
<comment type="caution">
    <text evidence="2">The sequence shown here is derived from an EMBL/GenBank/DDBJ whole genome shotgun (WGS) entry which is preliminary data.</text>
</comment>
<dbReference type="AlphaFoldDB" id="A0AAW1UKL1"/>
<evidence type="ECO:0000256" key="1">
    <source>
        <dbReference type="SAM" id="MobiDB-lite"/>
    </source>
</evidence>
<protein>
    <submittedName>
        <fullName evidence="2">Uncharacterized protein</fullName>
    </submittedName>
</protein>
<sequence>MMLRYGCARKEQRSSDGRSWGETLCYGQENDVIYSITRVPTTLKKKPRNIVVEFTTKNERNKLLKAAKAKRREHGSPASTMD</sequence>
<proteinExistence type="predicted"/>
<evidence type="ECO:0000313" key="3">
    <source>
        <dbReference type="Proteomes" id="UP001431783"/>
    </source>
</evidence>
<name>A0AAW1UKL1_9CUCU</name>
<dbReference type="Proteomes" id="UP001431783">
    <property type="component" value="Unassembled WGS sequence"/>
</dbReference>
<keyword evidence="3" id="KW-1185">Reference proteome</keyword>
<dbReference type="EMBL" id="JARQZJ010000068">
    <property type="protein sequence ID" value="KAK9881346.1"/>
    <property type="molecule type" value="Genomic_DNA"/>
</dbReference>
<organism evidence="2 3">
    <name type="scientific">Henosepilachna vigintioctopunctata</name>
    <dbReference type="NCBI Taxonomy" id="420089"/>
    <lineage>
        <taxon>Eukaryota</taxon>
        <taxon>Metazoa</taxon>
        <taxon>Ecdysozoa</taxon>
        <taxon>Arthropoda</taxon>
        <taxon>Hexapoda</taxon>
        <taxon>Insecta</taxon>
        <taxon>Pterygota</taxon>
        <taxon>Neoptera</taxon>
        <taxon>Endopterygota</taxon>
        <taxon>Coleoptera</taxon>
        <taxon>Polyphaga</taxon>
        <taxon>Cucujiformia</taxon>
        <taxon>Coccinelloidea</taxon>
        <taxon>Coccinellidae</taxon>
        <taxon>Epilachninae</taxon>
        <taxon>Epilachnini</taxon>
        <taxon>Henosepilachna</taxon>
    </lineage>
</organism>
<accession>A0AAW1UKL1</accession>
<feature type="region of interest" description="Disordered" evidence="1">
    <location>
        <begin position="1"/>
        <end position="20"/>
    </location>
</feature>
<gene>
    <name evidence="2" type="ORF">WA026_015473</name>
</gene>